<dbReference type="Proteomes" id="UP000479526">
    <property type="component" value="Unassembled WGS sequence"/>
</dbReference>
<dbReference type="AlphaFoldDB" id="A0A7C9J2D3"/>
<accession>A0A7C9J2D3</accession>
<dbReference type="RefSeq" id="WP_161479199.1">
    <property type="nucleotide sequence ID" value="NZ_WXEW01000002.1"/>
</dbReference>
<reference evidence="1 2" key="1">
    <citation type="submission" date="2020-01" db="EMBL/GenBank/DDBJ databases">
        <title>Herbidospora sp. NEAU-GS84 nov., a novel actinomycete isolated from soil.</title>
        <authorList>
            <person name="Han L."/>
        </authorList>
    </citation>
    <scope>NUCLEOTIDE SEQUENCE [LARGE SCALE GENOMIC DNA]</scope>
    <source>
        <strain evidence="1 2">NEAU-GS84</strain>
    </source>
</reference>
<dbReference type="InterPro" id="IPR009351">
    <property type="entry name" value="AlkZ-like"/>
</dbReference>
<dbReference type="GO" id="GO:0003677">
    <property type="term" value="F:DNA binding"/>
    <property type="evidence" value="ECO:0007669"/>
    <property type="project" value="UniProtKB-KW"/>
</dbReference>
<gene>
    <name evidence="1" type="ORF">GT755_08895</name>
</gene>
<evidence type="ECO:0000313" key="2">
    <source>
        <dbReference type="Proteomes" id="UP000479526"/>
    </source>
</evidence>
<keyword evidence="1" id="KW-0238">DNA-binding</keyword>
<protein>
    <submittedName>
        <fullName evidence="1">Winged helix DNA-binding domain-containing protein</fullName>
    </submittedName>
</protein>
<dbReference type="EMBL" id="WXEW01000002">
    <property type="protein sequence ID" value="NAS21800.1"/>
    <property type="molecule type" value="Genomic_DNA"/>
</dbReference>
<name>A0A7C9J2D3_9ACTN</name>
<sequence length="306" mass="33433">MNDPWPRRAAAQFLDRPRTSVPELVRGLLAVQAQDPKAAALALRARGTGFTRRDVEEAIRTREITRAWGPRGTLHLIRTDDLPWLLSLTRPSTATIARRLAQLGVTGDDLAGRVERATFGQGPLTKAELGERLGAEGQAIVHLAALAAERGRLVLGPDRGGRATYVHAADWLGAPIAFEPDREKALKELGVRYARAHAPATPEDLAYWSGVSLREARRAHHDVPEKEPWHGLRLLPAFDEFLLGWKERAPMTVPTATIVPGGGMIRPAVVKDGMIVGTWSLGANDREIPDGEEIADIANFLHITSK</sequence>
<proteinExistence type="predicted"/>
<evidence type="ECO:0000313" key="1">
    <source>
        <dbReference type="EMBL" id="NAS21800.1"/>
    </source>
</evidence>
<dbReference type="PANTHER" id="PTHR38479:SF2">
    <property type="entry name" value="WINGED HELIX DNA-BINDING DOMAIN-CONTAINING PROTEIN"/>
    <property type="match status" value="1"/>
</dbReference>
<dbReference type="PANTHER" id="PTHR38479">
    <property type="entry name" value="LMO0824 PROTEIN"/>
    <property type="match status" value="1"/>
</dbReference>
<dbReference type="Pfam" id="PF06224">
    <property type="entry name" value="AlkZ-like"/>
    <property type="match status" value="1"/>
</dbReference>
<comment type="caution">
    <text evidence="1">The sequence shown here is derived from an EMBL/GenBank/DDBJ whole genome shotgun (WGS) entry which is preliminary data.</text>
</comment>
<organism evidence="1 2">
    <name type="scientific">Herbidospora solisilvae</name>
    <dbReference type="NCBI Taxonomy" id="2696284"/>
    <lineage>
        <taxon>Bacteria</taxon>
        <taxon>Bacillati</taxon>
        <taxon>Actinomycetota</taxon>
        <taxon>Actinomycetes</taxon>
        <taxon>Streptosporangiales</taxon>
        <taxon>Streptosporangiaceae</taxon>
        <taxon>Herbidospora</taxon>
    </lineage>
</organism>
<keyword evidence="2" id="KW-1185">Reference proteome</keyword>